<evidence type="ECO:0000313" key="1">
    <source>
        <dbReference type="EMBL" id="KAF2004632.1"/>
    </source>
</evidence>
<dbReference type="OrthoDB" id="1046782at2759"/>
<name>A0A6A5WSG9_9PLEO</name>
<dbReference type="Proteomes" id="UP000799779">
    <property type="component" value="Unassembled WGS sequence"/>
</dbReference>
<sequence length="270" mass="30180">MPLGDIELWSLDGTWLNWADDTDGHQYVTVVNLTPYRMIQVKGPPEPYQFSTWDFDDIPCGKARKNEATYDTSLGTDFTTTNGFATCRLEGTDKQFDVHVATLMDDPYSRRVVFDLGNMQKGWRELAIPCERMSVARVIYGSEEFGCFDSLQLNAITWQRSMYEVIKDRDFRHVVVPGSHDGCMSKVNDINSGWNGGGTSGNTETQSLDHDNQLKVGARYFDMRIVSTNGGAFWLAHVNTEDSAVPTGSTGDSLEALIQGVNRLMTDYPG</sequence>
<keyword evidence="2" id="KW-1185">Reference proteome</keyword>
<accession>A0A6A5WSG9</accession>
<dbReference type="Gene3D" id="3.20.20.190">
    <property type="entry name" value="Phosphatidylinositol (PI) phosphodiesterase"/>
    <property type="match status" value="1"/>
</dbReference>
<reference evidence="1" key="1">
    <citation type="journal article" date="2020" name="Stud. Mycol.">
        <title>101 Dothideomycetes genomes: a test case for predicting lifestyles and emergence of pathogens.</title>
        <authorList>
            <person name="Haridas S."/>
            <person name="Albert R."/>
            <person name="Binder M."/>
            <person name="Bloem J."/>
            <person name="Labutti K."/>
            <person name="Salamov A."/>
            <person name="Andreopoulos B."/>
            <person name="Baker S."/>
            <person name="Barry K."/>
            <person name="Bills G."/>
            <person name="Bluhm B."/>
            <person name="Cannon C."/>
            <person name="Castanera R."/>
            <person name="Culley D."/>
            <person name="Daum C."/>
            <person name="Ezra D."/>
            <person name="Gonzalez J."/>
            <person name="Henrissat B."/>
            <person name="Kuo A."/>
            <person name="Liang C."/>
            <person name="Lipzen A."/>
            <person name="Lutzoni F."/>
            <person name="Magnuson J."/>
            <person name="Mondo S."/>
            <person name="Nolan M."/>
            <person name="Ohm R."/>
            <person name="Pangilinan J."/>
            <person name="Park H.-J."/>
            <person name="Ramirez L."/>
            <person name="Alfaro M."/>
            <person name="Sun H."/>
            <person name="Tritt A."/>
            <person name="Yoshinaga Y."/>
            <person name="Zwiers L.-H."/>
            <person name="Turgeon B."/>
            <person name="Goodwin S."/>
            <person name="Spatafora J."/>
            <person name="Crous P."/>
            <person name="Grigoriev I."/>
        </authorList>
    </citation>
    <scope>NUCLEOTIDE SEQUENCE</scope>
    <source>
        <strain evidence="1">CBS 123094</strain>
    </source>
</reference>
<evidence type="ECO:0000313" key="2">
    <source>
        <dbReference type="Proteomes" id="UP000799779"/>
    </source>
</evidence>
<evidence type="ECO:0008006" key="3">
    <source>
        <dbReference type="Google" id="ProtNLM"/>
    </source>
</evidence>
<dbReference type="GO" id="GO:0006629">
    <property type="term" value="P:lipid metabolic process"/>
    <property type="evidence" value="ECO:0007669"/>
    <property type="project" value="InterPro"/>
</dbReference>
<dbReference type="EMBL" id="ML977566">
    <property type="protein sequence ID" value="KAF2004632.1"/>
    <property type="molecule type" value="Genomic_DNA"/>
</dbReference>
<organism evidence="1 2">
    <name type="scientific">Amniculicola lignicola CBS 123094</name>
    <dbReference type="NCBI Taxonomy" id="1392246"/>
    <lineage>
        <taxon>Eukaryota</taxon>
        <taxon>Fungi</taxon>
        <taxon>Dikarya</taxon>
        <taxon>Ascomycota</taxon>
        <taxon>Pezizomycotina</taxon>
        <taxon>Dothideomycetes</taxon>
        <taxon>Pleosporomycetidae</taxon>
        <taxon>Pleosporales</taxon>
        <taxon>Amniculicolaceae</taxon>
        <taxon>Amniculicola</taxon>
    </lineage>
</organism>
<proteinExistence type="predicted"/>
<dbReference type="InterPro" id="IPR017946">
    <property type="entry name" value="PLC-like_Pdiesterase_TIM-brl"/>
</dbReference>
<gene>
    <name evidence="1" type="ORF">P154DRAFT_571846</name>
</gene>
<dbReference type="GO" id="GO:0008081">
    <property type="term" value="F:phosphoric diester hydrolase activity"/>
    <property type="evidence" value="ECO:0007669"/>
    <property type="project" value="InterPro"/>
</dbReference>
<dbReference type="SUPFAM" id="SSF51695">
    <property type="entry name" value="PLC-like phosphodiesterases"/>
    <property type="match status" value="1"/>
</dbReference>
<dbReference type="AlphaFoldDB" id="A0A6A5WSG9"/>
<protein>
    <recommendedName>
        <fullName evidence="3">PLC-like phosphodiesterase</fullName>
    </recommendedName>
</protein>